<reference evidence="3 4" key="1">
    <citation type="journal article" date="2014" name="Int. J. Syst. Evol. Microbiol.">
        <title>Carboxylicivirga gen. nov. in the family Marinilabiliaceae with two novel species, Carboxylicivirga mesophila sp. nov. and Carboxylicivirga taeanensis sp. nov., and reclassification of Cytophaga fermentans as Saccharicrinis fermentans gen. nov., comb. nov.</title>
        <authorList>
            <person name="Yang S.H."/>
            <person name="Seo H.S."/>
            <person name="Woo J.H."/>
            <person name="Oh H.M."/>
            <person name="Jang H."/>
            <person name="Lee J.H."/>
            <person name="Kim S.J."/>
            <person name="Kwon K.K."/>
        </authorList>
    </citation>
    <scope>NUCLEOTIDE SEQUENCE [LARGE SCALE GENOMIC DNA]</scope>
    <source>
        <strain evidence="3 4">JCM 18290</strain>
    </source>
</reference>
<accession>A0ABS5KE71</accession>
<evidence type="ECO:0008006" key="5">
    <source>
        <dbReference type="Google" id="ProtNLM"/>
    </source>
</evidence>
<dbReference type="RefSeq" id="WP_212229658.1">
    <property type="nucleotide sequence ID" value="NZ_JAGUCN010000019.1"/>
</dbReference>
<feature type="signal peptide" evidence="2">
    <location>
        <begin position="1"/>
        <end position="17"/>
    </location>
</feature>
<organism evidence="3 4">
    <name type="scientific">Carboxylicivirga mesophila</name>
    <dbReference type="NCBI Taxonomy" id="1166478"/>
    <lineage>
        <taxon>Bacteria</taxon>
        <taxon>Pseudomonadati</taxon>
        <taxon>Bacteroidota</taxon>
        <taxon>Bacteroidia</taxon>
        <taxon>Marinilabiliales</taxon>
        <taxon>Marinilabiliaceae</taxon>
        <taxon>Carboxylicivirga</taxon>
    </lineage>
</organism>
<evidence type="ECO:0000256" key="2">
    <source>
        <dbReference type="SAM" id="SignalP"/>
    </source>
</evidence>
<keyword evidence="4" id="KW-1185">Reference proteome</keyword>
<evidence type="ECO:0000313" key="4">
    <source>
        <dbReference type="Proteomes" id="UP000721861"/>
    </source>
</evidence>
<evidence type="ECO:0000313" key="3">
    <source>
        <dbReference type="EMBL" id="MBS2212821.1"/>
    </source>
</evidence>
<protein>
    <recommendedName>
        <fullName evidence="5">Transglutaminase-like domain-containing protein</fullName>
    </recommendedName>
</protein>
<sequence length="883" mass="100026">MKRLLVLLCVLTGLLFVAEGQIDKDDPFKKMDDKYNARLNQMNQDYEATLKRMQEEYDAHLKQMNVAFKRYLRKGFEEVVQTPPEVKPVEVPKPIEQPKYEPDVAEVKPADKLEPVVAPPPVKPEVVIAEAAAYSISPIYRIPEGTETYASTISVDFFGSAAPLVIDKRMHNLSLSSVKPNAFAAYWDDFTATYYQVYIESLVNYAEEKNLNDWGIYQLVDKTAAQIYSSANSRVMWSWAILNQAGYQAKIGYSGSSVYLLLPFMQEVYEKPYYSIDGSNFYLMSNKKGISNMMTYTEDFGGATKKIDLHLPFALNYTDESNTVVRKTTLPNETEPLQLKMDKTVMAFLNSYPQTVNTVYLNAAMSVSVKETLYDYMAPRLQGKSKIQAVTYLLNYLHAFEYKTDRDQFNREKMFFPDELFYYPYSDCEDRTVLFTRLVNELLGLDAVALTYFSHMAAAVAFSEPVEGYSILVDGRRYTIADPTYINAPIGSVMPEYEKYTPLAIKINNDSRLNNIWQMIARSVEQGNEGNIFIADRTVAENGKFMVSGWFSNTVTVGNRDYAAYGGTRDLWFATFDQGGSLEWFQPVSCTDNLFTQAFNVGKEGNVYALINYTGSVNINRREVARSDKAAHLILGLSNRAQPILSENLTFEAPEGKKLAFYGKYKADGTKIDLLSFPTDKVNFEPKITVDSRNEVVVRGVVGEIEGLTKDVPIMLSSATFSAEDQIESYMNNYRQQDVNRHMVALFSTLQLLSQNGGRISGITVRNLMNKHNPEFYKNNPDVYKSLLSMQFVINDGGVVKVETYKGRNVSLFSMKIKNNSNLQITRPEENAYLVKCLNGVQVGKAIVWYDLNSIALAPNGEMVFDYDTDHTKRTVSIDEVIN</sequence>
<dbReference type="EMBL" id="JAGUCN010000019">
    <property type="protein sequence ID" value="MBS2212821.1"/>
    <property type="molecule type" value="Genomic_DNA"/>
</dbReference>
<name>A0ABS5KE71_9BACT</name>
<feature type="chain" id="PRO_5047330256" description="Transglutaminase-like domain-containing protein" evidence="2">
    <location>
        <begin position="18"/>
        <end position="883"/>
    </location>
</feature>
<comment type="caution">
    <text evidence="3">The sequence shown here is derived from an EMBL/GenBank/DDBJ whole genome shotgun (WGS) entry which is preliminary data.</text>
</comment>
<evidence type="ECO:0000256" key="1">
    <source>
        <dbReference type="SAM" id="Coils"/>
    </source>
</evidence>
<dbReference type="Proteomes" id="UP000721861">
    <property type="component" value="Unassembled WGS sequence"/>
</dbReference>
<feature type="coiled-coil region" evidence="1">
    <location>
        <begin position="36"/>
        <end position="70"/>
    </location>
</feature>
<keyword evidence="1" id="KW-0175">Coiled coil</keyword>
<keyword evidence="2" id="KW-0732">Signal</keyword>
<gene>
    <name evidence="3" type="ORF">KEM09_15495</name>
</gene>
<proteinExistence type="predicted"/>